<dbReference type="Pfam" id="PF04931">
    <property type="entry name" value="DNA_pol_phi"/>
    <property type="match status" value="1"/>
</dbReference>
<dbReference type="PANTHER" id="PTHR13213">
    <property type="entry name" value="MYB-BINDING PROTEIN 1A FAMILY MEMBER"/>
    <property type="match status" value="1"/>
</dbReference>
<dbReference type="InterPro" id="IPR007015">
    <property type="entry name" value="DNA_pol_V/MYBBP1A"/>
</dbReference>
<comment type="subcellular location">
    <subcellularLocation>
        <location evidence="1">Nucleus</location>
    </subcellularLocation>
</comment>
<feature type="compositionally biased region" description="Polar residues" evidence="4">
    <location>
        <begin position="114"/>
        <end position="125"/>
    </location>
</feature>
<feature type="region of interest" description="Disordered" evidence="4">
    <location>
        <begin position="959"/>
        <end position="1002"/>
    </location>
</feature>
<sequence>MTIFEVLFSPTLPTDDLICCIIFMFCISTKGFLANVRPCFLDSNYILNINYNQEARVRGLRIETDPNPNLNPTTTPSFAAKPMGSSSKKRSSVAEEQTLASDDSPKPLNKKSKNTAASGDGQQEPSVKPMERKKKRKALDKGRRLTSSQPQPEPVASESKPVPSTAGSALPEFHIGVFKDLAGASEAAREAAAKQMVTELKAVQDAYDAREEKENDEGGFKLEADKDDGLDNCAPSVRYAVRRLIRGVSSSRECARQGFALGLTALAGTPNIKIDSFLKLVVNLLEVTSSMKGQEAKDCLLGRLFAYGALARSGRLTQEWNTDKNTPYIREFITVLISLANKKRYLQEPAVSIILDLVEKLPVEAVVNHVLEAPGLQEWFEAAIGVGNPDALFLALKVREKISIDSSLFGKLLPNPFSSSQLFSADHLSSLSNCLKESTFCQPRVHSVWPVLINILLPNTILQLEDAASASNSLKKHKKSRKSSSSDEEIARNLQSFCEIIIEGSLLFSSHDRKHLAFDILFLLLQKLPASLVPVVLSNKVVQCMVDVLSAKNTWLYKVAQHFLKQLSDWVGDDDVRRVAVIVAIQKHSNGKFDRVTRTKHVKDFMSQFKTEPGCMLFVQNLINLFVDEGNAVEEPSDQSQTTDENSEIGSIEDKDSPRTNGNSDSLKSWVIESLPSILKFLKLDDEEKFRVQKEIMKFLAVQGLFTASLGSEVTSFELQEKFRWPKSPTSNSLCKMCIDQLQLLLSNAQKGEGPRPFANNTEPNDLGSYFMKFFGTFCNIPSVSLFRSLDDVDQKAVKNLQAVEARLSKEERSHDCSTDANRLHALRYLLIQLLLLVLLCPGEYSEAASELIICCKKAFSGSDLPESSGEEDVESDDAPELMDVLVDTLLSLLPQSSPPMRSSIEQVFKYFCGDITDDGLMQMLRVIKKQLKPARHPDTASADDDEDDDDFINIEDEIDQAETGETGESDGQTDDSESVVEVEEADHGHSEASDDSDSGMDDDAMFRIDTYLAQMFKEKKNHAGGETAHSQLVLFKLRILSLLEIFLHENPGKPQVLLVYSNLAQAFVNPHTAEVSEQLGQRIWGILQRQIFKAKDYPRGDGVHSSALESLLEKSLKLASKPFKRQKSASKQSAALNRQKMVSSLAQTSTFWILKIIDSRNFSQSELERIIQIFRDVLVGYFENKKSQIKSGFLKEIFRRRPWIGHGVFGFILERCGSAKSDFRRVEALDLVMEIMKSLTSGNSDEQNASKKILKNSLDKLSRLMKELATNVPSKPARRTEVQKFYVKALEMLSKHSLSKHFLKALAPDTEAALEAQLGEQFITLKKLEK</sequence>
<evidence type="ECO:0008006" key="7">
    <source>
        <dbReference type="Google" id="ProtNLM"/>
    </source>
</evidence>
<dbReference type="InterPro" id="IPR016024">
    <property type="entry name" value="ARM-type_fold"/>
</dbReference>
<keyword evidence="6" id="KW-1185">Reference proteome</keyword>
<gene>
    <name evidence="5" type="ORF">VNO80_28523</name>
</gene>
<protein>
    <recommendedName>
        <fullName evidence="7">DNA polymerase V</fullName>
    </recommendedName>
</protein>
<proteinExistence type="inferred from homology"/>
<dbReference type="PANTHER" id="PTHR13213:SF2">
    <property type="entry name" value="MYB-BINDING PROTEIN 1A"/>
    <property type="match status" value="1"/>
</dbReference>
<evidence type="ECO:0000256" key="4">
    <source>
        <dbReference type="SAM" id="MobiDB-lite"/>
    </source>
</evidence>
<evidence type="ECO:0000313" key="6">
    <source>
        <dbReference type="Proteomes" id="UP001374584"/>
    </source>
</evidence>
<dbReference type="Proteomes" id="UP001374584">
    <property type="component" value="Unassembled WGS sequence"/>
</dbReference>
<dbReference type="SUPFAM" id="SSF48371">
    <property type="entry name" value="ARM repeat"/>
    <property type="match status" value="1"/>
</dbReference>
<evidence type="ECO:0000313" key="5">
    <source>
        <dbReference type="EMBL" id="KAK7331783.1"/>
    </source>
</evidence>
<evidence type="ECO:0000256" key="1">
    <source>
        <dbReference type="ARBA" id="ARBA00004123"/>
    </source>
</evidence>
<feature type="compositionally biased region" description="Acidic residues" evidence="4">
    <location>
        <begin position="959"/>
        <end position="985"/>
    </location>
</feature>
<feature type="region of interest" description="Disordered" evidence="4">
    <location>
        <begin position="62"/>
        <end position="168"/>
    </location>
</feature>
<organism evidence="5 6">
    <name type="scientific">Phaseolus coccineus</name>
    <name type="common">Scarlet runner bean</name>
    <name type="synonym">Phaseolus multiflorus</name>
    <dbReference type="NCBI Taxonomy" id="3886"/>
    <lineage>
        <taxon>Eukaryota</taxon>
        <taxon>Viridiplantae</taxon>
        <taxon>Streptophyta</taxon>
        <taxon>Embryophyta</taxon>
        <taxon>Tracheophyta</taxon>
        <taxon>Spermatophyta</taxon>
        <taxon>Magnoliopsida</taxon>
        <taxon>eudicotyledons</taxon>
        <taxon>Gunneridae</taxon>
        <taxon>Pentapetalae</taxon>
        <taxon>rosids</taxon>
        <taxon>fabids</taxon>
        <taxon>Fabales</taxon>
        <taxon>Fabaceae</taxon>
        <taxon>Papilionoideae</taxon>
        <taxon>50 kb inversion clade</taxon>
        <taxon>NPAAA clade</taxon>
        <taxon>indigoferoid/millettioid clade</taxon>
        <taxon>Phaseoleae</taxon>
        <taxon>Phaseolus</taxon>
    </lineage>
</organism>
<comment type="similarity">
    <text evidence="2">Belongs to the MYBBP1A family.</text>
</comment>
<dbReference type="EMBL" id="JAYMYR010000011">
    <property type="protein sequence ID" value="KAK7331783.1"/>
    <property type="molecule type" value="Genomic_DNA"/>
</dbReference>
<accession>A0AAN9LCN8</accession>
<dbReference type="GO" id="GO:0006355">
    <property type="term" value="P:regulation of DNA-templated transcription"/>
    <property type="evidence" value="ECO:0007669"/>
    <property type="project" value="InterPro"/>
</dbReference>
<dbReference type="GO" id="GO:0005730">
    <property type="term" value="C:nucleolus"/>
    <property type="evidence" value="ECO:0007669"/>
    <property type="project" value="InterPro"/>
</dbReference>
<feature type="region of interest" description="Disordered" evidence="4">
    <location>
        <begin position="634"/>
        <end position="666"/>
    </location>
</feature>
<name>A0AAN9LCN8_PHACN</name>
<reference evidence="5 6" key="1">
    <citation type="submission" date="2024-01" db="EMBL/GenBank/DDBJ databases">
        <title>The genomes of 5 underutilized Papilionoideae crops provide insights into root nodulation and disease resistanc.</title>
        <authorList>
            <person name="Jiang F."/>
        </authorList>
    </citation>
    <scope>NUCLEOTIDE SEQUENCE [LARGE SCALE GENOMIC DNA]</scope>
    <source>
        <strain evidence="5">JINMINGXINNONG_FW02</strain>
        <tissue evidence="5">Leaves</tissue>
    </source>
</reference>
<keyword evidence="3" id="KW-0539">Nucleus</keyword>
<comment type="caution">
    <text evidence="5">The sequence shown here is derived from an EMBL/GenBank/DDBJ whole genome shotgun (WGS) entry which is preliminary data.</text>
</comment>
<dbReference type="GO" id="GO:0003677">
    <property type="term" value="F:DNA binding"/>
    <property type="evidence" value="ECO:0007669"/>
    <property type="project" value="InterPro"/>
</dbReference>
<feature type="compositionally biased region" description="Low complexity" evidence="4">
    <location>
        <begin position="65"/>
        <end position="76"/>
    </location>
</feature>
<evidence type="ECO:0000256" key="3">
    <source>
        <dbReference type="ARBA" id="ARBA00023242"/>
    </source>
</evidence>
<evidence type="ECO:0000256" key="2">
    <source>
        <dbReference type="ARBA" id="ARBA00006809"/>
    </source>
</evidence>